<comment type="similarity">
    <text evidence="1">Belongs to the aldo/keto reductase family.</text>
</comment>
<feature type="site" description="Lowers pKa of active site Tyr" evidence="6">
    <location>
        <position position="109"/>
    </location>
</feature>
<evidence type="ECO:0000256" key="1">
    <source>
        <dbReference type="ARBA" id="ARBA00007905"/>
    </source>
</evidence>
<feature type="active site" description="Proton donor" evidence="4">
    <location>
        <position position="80"/>
    </location>
</feature>
<dbReference type="PANTHER" id="PTHR43827">
    <property type="entry name" value="2,5-DIKETO-D-GLUCONIC ACID REDUCTASE"/>
    <property type="match status" value="1"/>
</dbReference>
<dbReference type="EMBL" id="JBDJPC010000001">
    <property type="protein sequence ID" value="KAL1518259.1"/>
    <property type="molecule type" value="Genomic_DNA"/>
</dbReference>
<dbReference type="AlphaFoldDB" id="A0ABD1FIR7"/>
<keyword evidence="7" id="KW-0732">Signal</keyword>
<protein>
    <recommendedName>
        <fullName evidence="8">NADP-dependent oxidoreductase domain-containing protein</fullName>
    </recommendedName>
</protein>
<evidence type="ECO:0000256" key="6">
    <source>
        <dbReference type="PIRSR" id="PIRSR000097-3"/>
    </source>
</evidence>
<accession>A0ABD1FIR7</accession>
<evidence type="ECO:0000256" key="7">
    <source>
        <dbReference type="SAM" id="SignalP"/>
    </source>
</evidence>
<reference evidence="9 10" key="1">
    <citation type="submission" date="2024-05" db="EMBL/GenBank/DDBJ databases">
        <title>Genetic variation in Jamaican populations of the coffee berry borer (Hypothenemus hampei).</title>
        <authorList>
            <person name="Errbii M."/>
            <person name="Myrie A."/>
        </authorList>
    </citation>
    <scope>NUCLEOTIDE SEQUENCE [LARGE SCALE GENOMIC DNA]</scope>
    <source>
        <strain evidence="9">JA-Hopewell-2020-01-JO</strain>
        <tissue evidence="9">Whole body</tissue>
    </source>
</reference>
<dbReference type="Pfam" id="PF00248">
    <property type="entry name" value="Aldo_ket_red"/>
    <property type="match status" value="1"/>
</dbReference>
<dbReference type="Gene3D" id="3.20.20.100">
    <property type="entry name" value="NADP-dependent oxidoreductase domain"/>
    <property type="match status" value="1"/>
</dbReference>
<dbReference type="GO" id="GO:0016616">
    <property type="term" value="F:oxidoreductase activity, acting on the CH-OH group of donors, NAD or NADP as acceptor"/>
    <property type="evidence" value="ECO:0007669"/>
    <property type="project" value="UniProtKB-ARBA"/>
</dbReference>
<sequence>MVTTNSCAIFLFFVSPVLFVVDSTNGEILAKDMKFKLNTDDLMPLIGFGTYQIRGTELIRDVLDFALGSGYRLIDTAKVYRNEEDIGKALKELLPKYNLTRQDIWITTKLSPDDQGEKAYEALKESVRKLDCGYVDLYLIHWPGAFGVNASNAQNPKLRNESWKQMVKGVKDGLTKNIGVSNYLVRHLQELESNNYGIRPSVNQVEWHPHYHPEDLLKYCREHGILLQAYSSLGGTGNLDLIKDPIVLEIAKKLGKTPAQVLLRWPLQQNIAIIPKARSKERIEENIQLNFQISEEDMKKLNQFPTNKYAWDPESIA</sequence>
<dbReference type="PRINTS" id="PR00069">
    <property type="entry name" value="ALDKETRDTASE"/>
</dbReference>
<gene>
    <name evidence="9" type="ORF">ABEB36_001907</name>
</gene>
<dbReference type="PIRSF" id="PIRSF000097">
    <property type="entry name" value="AKR"/>
    <property type="match status" value="1"/>
</dbReference>
<evidence type="ECO:0000256" key="5">
    <source>
        <dbReference type="PIRSR" id="PIRSR000097-2"/>
    </source>
</evidence>
<keyword evidence="3" id="KW-0560">Oxidoreductase</keyword>
<evidence type="ECO:0000256" key="3">
    <source>
        <dbReference type="ARBA" id="ARBA00023002"/>
    </source>
</evidence>
<feature type="domain" description="NADP-dependent oxidoreductase" evidence="8">
    <location>
        <begin position="46"/>
        <end position="303"/>
    </location>
</feature>
<evidence type="ECO:0000259" key="8">
    <source>
        <dbReference type="Pfam" id="PF00248"/>
    </source>
</evidence>
<keyword evidence="10" id="KW-1185">Reference proteome</keyword>
<comment type="caution">
    <text evidence="9">The sequence shown here is derived from an EMBL/GenBank/DDBJ whole genome shotgun (WGS) entry which is preliminary data.</text>
</comment>
<dbReference type="InterPro" id="IPR018170">
    <property type="entry name" value="Aldo/ket_reductase_CS"/>
</dbReference>
<evidence type="ECO:0000313" key="9">
    <source>
        <dbReference type="EMBL" id="KAL1518259.1"/>
    </source>
</evidence>
<feature type="signal peptide" evidence="7">
    <location>
        <begin position="1"/>
        <end position="26"/>
    </location>
</feature>
<feature type="chain" id="PRO_5044784179" description="NADP-dependent oxidoreductase domain-containing protein" evidence="7">
    <location>
        <begin position="27"/>
        <end position="317"/>
    </location>
</feature>
<dbReference type="InterPro" id="IPR036812">
    <property type="entry name" value="NAD(P)_OxRdtase_dom_sf"/>
</dbReference>
<name>A0ABD1FIR7_HYPHA</name>
<dbReference type="SUPFAM" id="SSF51430">
    <property type="entry name" value="NAD(P)-linked oxidoreductase"/>
    <property type="match status" value="1"/>
</dbReference>
<dbReference type="InterPro" id="IPR020471">
    <property type="entry name" value="AKR"/>
</dbReference>
<dbReference type="InterPro" id="IPR023210">
    <property type="entry name" value="NADP_OxRdtase_dom"/>
</dbReference>
<evidence type="ECO:0000256" key="4">
    <source>
        <dbReference type="PIRSR" id="PIRSR000097-1"/>
    </source>
</evidence>
<dbReference type="PROSITE" id="PS00798">
    <property type="entry name" value="ALDOKETO_REDUCTASE_1"/>
    <property type="match status" value="1"/>
</dbReference>
<dbReference type="Proteomes" id="UP001566132">
    <property type="component" value="Unassembled WGS sequence"/>
</dbReference>
<dbReference type="FunFam" id="3.20.20.100:FF:000002">
    <property type="entry name" value="2,5-diketo-D-gluconic acid reductase A"/>
    <property type="match status" value="1"/>
</dbReference>
<evidence type="ECO:0000256" key="2">
    <source>
        <dbReference type="ARBA" id="ARBA00022857"/>
    </source>
</evidence>
<proteinExistence type="inferred from homology"/>
<dbReference type="PROSITE" id="PS00062">
    <property type="entry name" value="ALDOKETO_REDUCTASE_2"/>
    <property type="match status" value="1"/>
</dbReference>
<dbReference type="PANTHER" id="PTHR43827:SF3">
    <property type="entry name" value="NADP-DEPENDENT OXIDOREDUCTASE DOMAIN-CONTAINING PROTEIN"/>
    <property type="match status" value="1"/>
</dbReference>
<keyword evidence="2" id="KW-0521">NADP</keyword>
<dbReference type="CDD" id="cd19136">
    <property type="entry name" value="AKR_DrGR-like"/>
    <property type="match status" value="1"/>
</dbReference>
<feature type="binding site" evidence="5">
    <location>
        <position position="141"/>
    </location>
    <ligand>
        <name>substrate</name>
    </ligand>
</feature>
<organism evidence="9 10">
    <name type="scientific">Hypothenemus hampei</name>
    <name type="common">Coffee berry borer</name>
    <dbReference type="NCBI Taxonomy" id="57062"/>
    <lineage>
        <taxon>Eukaryota</taxon>
        <taxon>Metazoa</taxon>
        <taxon>Ecdysozoa</taxon>
        <taxon>Arthropoda</taxon>
        <taxon>Hexapoda</taxon>
        <taxon>Insecta</taxon>
        <taxon>Pterygota</taxon>
        <taxon>Neoptera</taxon>
        <taxon>Endopterygota</taxon>
        <taxon>Coleoptera</taxon>
        <taxon>Polyphaga</taxon>
        <taxon>Cucujiformia</taxon>
        <taxon>Curculionidae</taxon>
        <taxon>Scolytinae</taxon>
        <taxon>Hypothenemus</taxon>
    </lineage>
</organism>
<evidence type="ECO:0000313" key="10">
    <source>
        <dbReference type="Proteomes" id="UP001566132"/>
    </source>
</evidence>